<dbReference type="EnsemblMetazoa" id="XM_014385505.2">
    <property type="protein sequence ID" value="XP_014240991.1"/>
    <property type="gene ID" value="LOC106661826"/>
</dbReference>
<organism evidence="2 3">
    <name type="scientific">Cimex lectularius</name>
    <name type="common">Bed bug</name>
    <name type="synonym">Acanthia lectularia</name>
    <dbReference type="NCBI Taxonomy" id="79782"/>
    <lineage>
        <taxon>Eukaryota</taxon>
        <taxon>Metazoa</taxon>
        <taxon>Ecdysozoa</taxon>
        <taxon>Arthropoda</taxon>
        <taxon>Hexapoda</taxon>
        <taxon>Insecta</taxon>
        <taxon>Pterygota</taxon>
        <taxon>Neoptera</taxon>
        <taxon>Paraneoptera</taxon>
        <taxon>Hemiptera</taxon>
        <taxon>Heteroptera</taxon>
        <taxon>Panheteroptera</taxon>
        <taxon>Cimicomorpha</taxon>
        <taxon>Cimicidae</taxon>
        <taxon>Cimex</taxon>
    </lineage>
</organism>
<feature type="signal peptide" evidence="1">
    <location>
        <begin position="1"/>
        <end position="21"/>
    </location>
</feature>
<protein>
    <recommendedName>
        <fullName evidence="4">Odorant binding protein</fullName>
    </recommendedName>
</protein>
<dbReference type="RefSeq" id="XP_014240991.1">
    <property type="nucleotide sequence ID" value="XM_014385505.2"/>
</dbReference>
<evidence type="ECO:0008006" key="4">
    <source>
        <dbReference type="Google" id="ProtNLM"/>
    </source>
</evidence>
<accession>A0A8I6RAQ1</accession>
<dbReference type="CDD" id="cd23992">
    <property type="entry name" value="PBP_GOBP"/>
    <property type="match status" value="1"/>
</dbReference>
<evidence type="ECO:0000313" key="3">
    <source>
        <dbReference type="Proteomes" id="UP000494040"/>
    </source>
</evidence>
<dbReference type="AlphaFoldDB" id="A0A8I6RAQ1"/>
<name>A0A8I6RAQ1_CIMLE</name>
<feature type="chain" id="PRO_5035244726" description="Odorant binding protein" evidence="1">
    <location>
        <begin position="22"/>
        <end position="163"/>
    </location>
</feature>
<keyword evidence="1" id="KW-0732">Signal</keyword>
<dbReference type="GO" id="GO:0005549">
    <property type="term" value="F:odorant binding"/>
    <property type="evidence" value="ECO:0007669"/>
    <property type="project" value="InterPro"/>
</dbReference>
<dbReference type="Pfam" id="PF01395">
    <property type="entry name" value="PBP_GOBP"/>
    <property type="match status" value="1"/>
</dbReference>
<reference evidence="2" key="1">
    <citation type="submission" date="2022-01" db="UniProtKB">
        <authorList>
            <consortium name="EnsemblMetazoa"/>
        </authorList>
    </citation>
    <scope>IDENTIFICATION</scope>
</reference>
<evidence type="ECO:0000313" key="2">
    <source>
        <dbReference type="EnsemblMetazoa" id="XP_014240991.1"/>
    </source>
</evidence>
<dbReference type="Gene3D" id="1.10.238.20">
    <property type="entry name" value="Pheromone/general odorant binding protein domain"/>
    <property type="match status" value="1"/>
</dbReference>
<evidence type="ECO:0000256" key="1">
    <source>
        <dbReference type="SAM" id="SignalP"/>
    </source>
</evidence>
<dbReference type="InterPro" id="IPR006170">
    <property type="entry name" value="PBP/GOBP"/>
</dbReference>
<dbReference type="Proteomes" id="UP000494040">
    <property type="component" value="Unassembled WGS sequence"/>
</dbReference>
<dbReference type="GeneID" id="106661826"/>
<sequence>MNRSLALALVAFVCSFTNTQGAFKGCSITNMTEMSNDEEGLGYEAKCYIACLFNCTGFITETGELDMEETIAPAFMYFESSNATAMNKTLHECVSRVVRREVDPCAIGYETSLCWLQPMNAYIKILMDQMDAGPLFEQIKGNRTGIYSTLMLNLYSKNTCVKD</sequence>
<dbReference type="SUPFAM" id="SSF47565">
    <property type="entry name" value="Insect pheromone/odorant-binding proteins"/>
    <property type="match status" value="1"/>
</dbReference>
<dbReference type="KEGG" id="clec:106661826"/>
<proteinExistence type="predicted"/>
<dbReference type="InterPro" id="IPR036728">
    <property type="entry name" value="PBP_GOBP_sf"/>
</dbReference>
<keyword evidence="3" id="KW-1185">Reference proteome</keyword>